<gene>
    <name evidence="6" type="primary">ABSGL_08129.1 scaffold 9591</name>
</gene>
<dbReference type="OrthoDB" id="2113965at2759"/>
<dbReference type="GO" id="GO:0071014">
    <property type="term" value="C:post-mRNA release spliceosomal complex"/>
    <property type="evidence" value="ECO:0007669"/>
    <property type="project" value="TreeGrafter"/>
</dbReference>
<feature type="compositionally biased region" description="Basic and acidic residues" evidence="2">
    <location>
        <begin position="260"/>
        <end position="270"/>
    </location>
</feature>
<evidence type="ECO:0008006" key="8">
    <source>
        <dbReference type="Google" id="ProtNLM"/>
    </source>
</evidence>
<dbReference type="EMBL" id="LT553804">
    <property type="protein sequence ID" value="SAM02350.1"/>
    <property type="molecule type" value="Genomic_DNA"/>
</dbReference>
<proteinExistence type="inferred from homology"/>
<dbReference type="AlphaFoldDB" id="A0A168PGI7"/>
<dbReference type="InterPro" id="IPR006767">
    <property type="entry name" value="Cwf19-like_C_dom-2"/>
</dbReference>
<dbReference type="Pfam" id="PF04676">
    <property type="entry name" value="CwfJ_C_2"/>
    <property type="match status" value="1"/>
</dbReference>
<dbReference type="Proteomes" id="UP000078561">
    <property type="component" value="Unassembled WGS sequence"/>
</dbReference>
<evidence type="ECO:0000313" key="6">
    <source>
        <dbReference type="EMBL" id="SAM02350.1"/>
    </source>
</evidence>
<feature type="compositionally biased region" description="Basic residues" evidence="2">
    <location>
        <begin position="1"/>
        <end position="32"/>
    </location>
</feature>
<dbReference type="FunCoup" id="A0A168PGI7">
    <property type="interactions" value="119"/>
</dbReference>
<feature type="compositionally biased region" description="Polar residues" evidence="2">
    <location>
        <begin position="36"/>
        <end position="47"/>
    </location>
</feature>
<evidence type="ECO:0000259" key="3">
    <source>
        <dbReference type="Pfam" id="PF04676"/>
    </source>
</evidence>
<feature type="region of interest" description="Disordered" evidence="2">
    <location>
        <begin position="165"/>
        <end position="334"/>
    </location>
</feature>
<dbReference type="InterPro" id="IPR036265">
    <property type="entry name" value="HIT-like_sf"/>
</dbReference>
<feature type="region of interest" description="Disordered" evidence="2">
    <location>
        <begin position="1"/>
        <end position="126"/>
    </location>
</feature>
<evidence type="ECO:0000313" key="7">
    <source>
        <dbReference type="Proteomes" id="UP000078561"/>
    </source>
</evidence>
<protein>
    <recommendedName>
        <fullName evidence="8">Amidohydrolase-related domain-containing protein</fullName>
    </recommendedName>
</protein>
<dbReference type="Pfam" id="PF04677">
    <property type="entry name" value="CwfJ_C_1"/>
    <property type="match status" value="1"/>
</dbReference>
<dbReference type="SUPFAM" id="SSF54197">
    <property type="entry name" value="HIT-like"/>
    <property type="match status" value="1"/>
</dbReference>
<dbReference type="Gene3D" id="3.20.20.140">
    <property type="entry name" value="Metal-dependent hydrolases"/>
    <property type="match status" value="1"/>
</dbReference>
<feature type="compositionally biased region" description="Basic and acidic residues" evidence="2">
    <location>
        <begin position="102"/>
        <end position="126"/>
    </location>
</feature>
<evidence type="ECO:0000259" key="5">
    <source>
        <dbReference type="Pfam" id="PF04909"/>
    </source>
</evidence>
<comment type="similarity">
    <text evidence="1">Belongs to the CWF19 family.</text>
</comment>
<dbReference type="Pfam" id="PF04909">
    <property type="entry name" value="Amidohydro_2"/>
    <property type="match status" value="1"/>
</dbReference>
<dbReference type="InterPro" id="IPR006680">
    <property type="entry name" value="Amidohydro-rel"/>
</dbReference>
<feature type="compositionally biased region" description="Low complexity" evidence="2">
    <location>
        <begin position="320"/>
        <end position="331"/>
    </location>
</feature>
<dbReference type="PANTHER" id="PTHR12072">
    <property type="entry name" value="CWF19, CELL CYCLE CONTROL PROTEIN"/>
    <property type="match status" value="1"/>
</dbReference>
<feature type="domain" description="Amidohydrolase-related" evidence="5">
    <location>
        <begin position="825"/>
        <end position="1091"/>
    </location>
</feature>
<feature type="domain" description="Cwf19-like protein C-terminal" evidence="3">
    <location>
        <begin position="642"/>
        <end position="736"/>
    </location>
</feature>
<feature type="compositionally biased region" description="Low complexity" evidence="2">
    <location>
        <begin position="242"/>
        <end position="259"/>
    </location>
</feature>
<feature type="domain" description="Cwf19-like C-terminal" evidence="4">
    <location>
        <begin position="510"/>
        <end position="633"/>
    </location>
</feature>
<dbReference type="InterPro" id="IPR006768">
    <property type="entry name" value="Cwf19-like_C_dom-1"/>
</dbReference>
<dbReference type="InterPro" id="IPR040194">
    <property type="entry name" value="Cwf19-like"/>
</dbReference>
<dbReference type="STRING" id="4829.A0A168PGI7"/>
<dbReference type="InterPro" id="IPR032466">
    <property type="entry name" value="Metal_Hydrolase"/>
</dbReference>
<feature type="region of interest" description="Disordered" evidence="2">
    <location>
        <begin position="408"/>
        <end position="427"/>
    </location>
</feature>
<keyword evidence="7" id="KW-1185">Reference proteome</keyword>
<feature type="compositionally biased region" description="Polar residues" evidence="2">
    <location>
        <begin position="72"/>
        <end position="85"/>
    </location>
</feature>
<evidence type="ECO:0000259" key="4">
    <source>
        <dbReference type="Pfam" id="PF04677"/>
    </source>
</evidence>
<organism evidence="6">
    <name type="scientific">Absidia glauca</name>
    <name type="common">Pin mould</name>
    <dbReference type="NCBI Taxonomy" id="4829"/>
    <lineage>
        <taxon>Eukaryota</taxon>
        <taxon>Fungi</taxon>
        <taxon>Fungi incertae sedis</taxon>
        <taxon>Mucoromycota</taxon>
        <taxon>Mucoromycotina</taxon>
        <taxon>Mucoromycetes</taxon>
        <taxon>Mucorales</taxon>
        <taxon>Cunninghamellaceae</taxon>
        <taxon>Absidia</taxon>
    </lineage>
</organism>
<name>A0A168PGI7_ABSGL</name>
<dbReference type="Gene3D" id="3.30.428.10">
    <property type="entry name" value="HIT-like"/>
    <property type="match status" value="1"/>
</dbReference>
<feature type="compositionally biased region" description="Basic and acidic residues" evidence="2">
    <location>
        <begin position="165"/>
        <end position="222"/>
    </location>
</feature>
<evidence type="ECO:0000256" key="1">
    <source>
        <dbReference type="ARBA" id="ARBA00006795"/>
    </source>
</evidence>
<dbReference type="InParanoid" id="A0A168PGI7"/>
<dbReference type="GO" id="GO:0000398">
    <property type="term" value="P:mRNA splicing, via spliceosome"/>
    <property type="evidence" value="ECO:0007669"/>
    <property type="project" value="TreeGrafter"/>
</dbReference>
<evidence type="ECO:0000256" key="2">
    <source>
        <dbReference type="SAM" id="MobiDB-lite"/>
    </source>
</evidence>
<accession>A0A168PGI7</accession>
<dbReference type="GO" id="GO:0016787">
    <property type="term" value="F:hydrolase activity"/>
    <property type="evidence" value="ECO:0007669"/>
    <property type="project" value="InterPro"/>
</dbReference>
<dbReference type="PANTHER" id="PTHR12072:SF5">
    <property type="entry name" value="CWF19-LIKE PROTEIN 2"/>
    <property type="match status" value="1"/>
</dbReference>
<feature type="compositionally biased region" description="Low complexity" evidence="2">
    <location>
        <begin position="408"/>
        <end position="417"/>
    </location>
</feature>
<feature type="compositionally biased region" description="Polar residues" evidence="2">
    <location>
        <begin position="290"/>
        <end position="304"/>
    </location>
</feature>
<dbReference type="SUPFAM" id="SSF51556">
    <property type="entry name" value="Metallo-dependent hydrolases"/>
    <property type="match status" value="1"/>
</dbReference>
<reference evidence="6" key="1">
    <citation type="submission" date="2016-04" db="EMBL/GenBank/DDBJ databases">
        <authorList>
            <person name="Evans L.H."/>
            <person name="Alamgir A."/>
            <person name="Owens N."/>
            <person name="Weber N.D."/>
            <person name="Virtaneva K."/>
            <person name="Barbian K."/>
            <person name="Babar A."/>
            <person name="Rosenke K."/>
        </authorList>
    </citation>
    <scope>NUCLEOTIDE SEQUENCE [LARGE SCALE GENOMIC DNA]</scope>
    <source>
        <strain evidence="6">CBS 101.48</strain>
    </source>
</reference>
<sequence>MGDHKHKSKDKSKSSKKDRKEHHHHRKHKKSSSSRQDATLNDNSNESMDIDYSDPSLWVEKADHENVVAPATTEQPTSAPQQQQNARHDWMLDSSFDFGDFGSKKPEPKEEDKPNPDQLKISHRELNTQFKAGIGIDDYEEKKSTIKFGDAGSNWRMMKLKRVVEQAEDERRTVEEVGLERYGSNEKLQEALDERAYLDQRKGKGSHGDRSSSSRHQRDGGSSRRYMFADTDNKSAQKQFRRPPQSSSSAAAAYQSSRYSNERQDYDSRREKRSRTPSPSPDRVQRARFDSSTTPNRLESTATRNAPLIITSHQAPSPSPSLSTAPGPTSTEPIMTRDELNKLNSKIMKARLMGNEANAIELEKEYKKQVARFEAAPDDMDLSQQAGNVAMLPTVDSEGKLYEYAMSSNGNSQQSGSALKGKKQYEGTHDKVTGERLRYSAADDSISLMDMVRQERAGSRKVNNMDMEFANRIAGDASFENNLDYMDDKADVMAAKKGMSEEQKMKYAISDHKRTQKALESCRLCYHGDAMPQCAMISLATQTYLALPNAQELVPGHCMIVPIQHVSSTLECDDEVWTEIRNFQKCLLRMFDEQNCGVVFMETVTSLRSQRHTVIEAIPVPYGTYEDAPAYFKEGIMEAGEEWSQHKKLIDTSERGFRYSMVKNLPYFHVWCGLDKGYGHVIENDKEFPHWFGKEIIGGMMDLSPTLWRRPKYHHKNDNRARQKKFLDSWEKWDWTSSLDSYYLDLLRHRNEVPRILPPLDPDDKNSLERLVILPGEDKDVTTANGRPVTSGFSDVSEKLAFMDQHGIDISVISLANPWLDFLPDTQATYDSARQINLEIQQMCDHAPKRLYSFGVLPLSNVQASIEEVQAIATSPSLTSMRGVIMGTHGCAGRGLDDPALVPLFQAIADNDLLVFLHPHYGIPISTGASSTTGTEKGHALQLALGFPMETTIAVTRLLLSGIFDKLPHLKLLLAHAGGTLPFLAGRIDSCVAHDLTIAHSLQHPPSWYLKKLYYDAVIYHDSGVLATVDFADPSHIMFGTDHPFFPPPAGASSKRWLSVDTNLEALDHAGLDQDTKKGILGANAVRLLNL</sequence>